<evidence type="ECO:0000259" key="2">
    <source>
        <dbReference type="Pfam" id="PF18199"/>
    </source>
</evidence>
<dbReference type="EMBL" id="GBEZ01010133">
    <property type="protein sequence ID" value="JAC75513.1"/>
    <property type="molecule type" value="Transcribed_RNA"/>
</dbReference>
<feature type="non-terminal residue" evidence="3">
    <location>
        <position position="1"/>
    </location>
</feature>
<feature type="domain" description="Dynein heavy chain C-terminal" evidence="2">
    <location>
        <begin position="66"/>
        <end position="290"/>
    </location>
</feature>
<feature type="region of interest" description="Disordered" evidence="1">
    <location>
        <begin position="378"/>
        <end position="411"/>
    </location>
</feature>
<feature type="compositionally biased region" description="Basic and acidic residues" evidence="1">
    <location>
        <begin position="321"/>
        <end position="332"/>
    </location>
</feature>
<dbReference type="GO" id="GO:0030286">
    <property type="term" value="C:dynein complex"/>
    <property type="evidence" value="ECO:0007669"/>
    <property type="project" value="InterPro"/>
</dbReference>
<dbReference type="GO" id="GO:0007018">
    <property type="term" value="P:microtubule-based movement"/>
    <property type="evidence" value="ECO:0007669"/>
    <property type="project" value="InterPro"/>
</dbReference>
<dbReference type="InterPro" id="IPR041228">
    <property type="entry name" value="Dynein_C"/>
</dbReference>
<gene>
    <name evidence="3" type="ORF">TSPGSL018_22885</name>
</gene>
<dbReference type="Pfam" id="PF18199">
    <property type="entry name" value="Dynein_C"/>
    <property type="match status" value="1"/>
</dbReference>
<reference evidence="3" key="1">
    <citation type="submission" date="2014-05" db="EMBL/GenBank/DDBJ databases">
        <title>The transcriptome of the halophilic microalga Tetraselmis sp. GSL018 isolated from the Great Salt Lake, Utah.</title>
        <authorList>
            <person name="Jinkerson R.E."/>
            <person name="D'Adamo S."/>
            <person name="Posewitz M.C."/>
        </authorList>
    </citation>
    <scope>NUCLEOTIDE SEQUENCE</scope>
    <source>
        <strain evidence="3">GSL018</strain>
    </source>
</reference>
<protein>
    <submittedName>
        <fullName evidence="3">Dynein heavy chain</fullName>
    </submittedName>
</protein>
<dbReference type="PANTHER" id="PTHR45703">
    <property type="entry name" value="DYNEIN HEAVY CHAIN"/>
    <property type="match status" value="1"/>
</dbReference>
<evidence type="ECO:0000313" key="3">
    <source>
        <dbReference type="EMBL" id="JAC75513.1"/>
    </source>
</evidence>
<feature type="region of interest" description="Disordered" evidence="1">
    <location>
        <begin position="287"/>
        <end position="334"/>
    </location>
</feature>
<proteinExistence type="predicted"/>
<dbReference type="GO" id="GO:0051959">
    <property type="term" value="F:dynein light intermediate chain binding"/>
    <property type="evidence" value="ECO:0007669"/>
    <property type="project" value="InterPro"/>
</dbReference>
<dbReference type="InterPro" id="IPR026983">
    <property type="entry name" value="DHC"/>
</dbReference>
<name>A0A061RU70_9CHLO</name>
<sequence>LLECATSTFGEIEFLPGLPGVQADALVPTFVQQICEAEYPQDAGGPAAVGLPKNVELAQAEHECATMVRVLKDLHKHEKNPVKTTPEEAARAKADDILKQIPVDVFSTGGVTARALWGQAKRLLREANKLVSPWSGAGADPHSGERSRMDKVLDTEKHLYDNLLTEVRRTLMRLVRCIDGFEPMTSSLQSCMFSLYNDRVPDPWVRLAQGLDSSSISSWVKDLNRRLVFIRQWIREGAPITMPLGLLLAPNVFLAAIAEVHAKEKGLPLGAIKLDCQVLAKEPRVRHSDGLAVSTQDEEEGSSRKNAEEEAPQVNFRLPRRSTEDAPQRSDSLEPTLTLGEFVVDPSGYIIPKAPAPIGWFVAGLELQGAAWDAAVPRGSAAGHGKHPPNADSLADPLHPGQARAEHGRGG</sequence>
<dbReference type="AlphaFoldDB" id="A0A061RU70"/>
<dbReference type="PANTHER" id="PTHR45703:SF36">
    <property type="entry name" value="DYNEIN HEAVY CHAIN, CYTOPLASMIC"/>
    <property type="match status" value="1"/>
</dbReference>
<organism evidence="3">
    <name type="scientific">Tetraselmis sp. GSL018</name>
    <dbReference type="NCBI Taxonomy" id="582737"/>
    <lineage>
        <taxon>Eukaryota</taxon>
        <taxon>Viridiplantae</taxon>
        <taxon>Chlorophyta</taxon>
        <taxon>core chlorophytes</taxon>
        <taxon>Chlorodendrophyceae</taxon>
        <taxon>Chlorodendrales</taxon>
        <taxon>Chlorodendraceae</taxon>
        <taxon>Tetraselmis</taxon>
    </lineage>
</organism>
<evidence type="ECO:0000256" key="1">
    <source>
        <dbReference type="SAM" id="MobiDB-lite"/>
    </source>
</evidence>
<dbReference type="Gene3D" id="1.20.1270.280">
    <property type="match status" value="1"/>
</dbReference>
<accession>A0A061RU70</accession>
<dbReference type="GO" id="GO:0045505">
    <property type="term" value="F:dynein intermediate chain binding"/>
    <property type="evidence" value="ECO:0007669"/>
    <property type="project" value="InterPro"/>
</dbReference>